<feature type="domain" description="Rv3660c-like CheY-like N-terminal" evidence="2">
    <location>
        <begin position="15"/>
        <end position="121"/>
    </location>
</feature>
<gene>
    <name evidence="3" type="primary">ssd</name>
    <name evidence="3" type="ORF">ACFPK1_15070</name>
</gene>
<dbReference type="InterPro" id="IPR022521">
    <property type="entry name" value="Rv3660c"/>
</dbReference>
<dbReference type="InterPro" id="IPR059050">
    <property type="entry name" value="Rv3660c_N"/>
</dbReference>
<dbReference type="PANTHER" id="PTHR43384">
    <property type="entry name" value="SEPTUM SITE-DETERMINING PROTEIN MIND HOMOLOG, CHLOROPLASTIC-RELATED"/>
    <property type="match status" value="1"/>
</dbReference>
<dbReference type="Proteomes" id="UP001596175">
    <property type="component" value="Unassembled WGS sequence"/>
</dbReference>
<dbReference type="SUPFAM" id="SSF52540">
    <property type="entry name" value="P-loop containing nucleoside triphosphate hydrolases"/>
    <property type="match status" value="1"/>
</dbReference>
<evidence type="ECO:0000313" key="4">
    <source>
        <dbReference type="Proteomes" id="UP001596175"/>
    </source>
</evidence>
<dbReference type="Pfam" id="PF01656">
    <property type="entry name" value="CbiA"/>
    <property type="match status" value="1"/>
</dbReference>
<evidence type="ECO:0000313" key="3">
    <source>
        <dbReference type="EMBL" id="MFC5139560.1"/>
    </source>
</evidence>
<proteinExistence type="predicted"/>
<accession>A0ABV9ZGZ7</accession>
<dbReference type="NCBIfam" id="TIGR03815">
    <property type="entry name" value="CpaE_hom_Actino"/>
    <property type="match status" value="1"/>
</dbReference>
<sequence length="367" mass="37014">MAARYGTAERRVVAMTDDEELLDEVVRLAAAAEVELERVPDAAGLRRRWHTAALVLVDEGAARAAGPLRLGRRDGVVLLCRGDPPGTLWEHAVGVGAEHVVSLPEGEEWLVAELADTGPRADAEPGRVVAVVGGRGGAGASVLAVAVAACARTRGTRVLLVDCDPLGGGLDLLAGAEELEGLRWSGLALGGGGGGRVAAASLHEALPSPDGMLTVLACDRAGAGPDPGAAVAVVEAGRRAGEVVVCDLPRHPTDTALAVADVADLVVVVVPAEVRAVAAAARVVEPLAERGAVLRLVVRGPAPGGLDADDVANALGLDVLASVDQEPGLGRSLDQGKVPGLRRGPLQDAAEAVVDALEAGAQRGRAA</sequence>
<evidence type="ECO:0000259" key="1">
    <source>
        <dbReference type="Pfam" id="PF01656"/>
    </source>
</evidence>
<dbReference type="InterPro" id="IPR002586">
    <property type="entry name" value="CobQ/CobB/MinD/ParA_Nub-bd_dom"/>
</dbReference>
<reference evidence="4" key="1">
    <citation type="journal article" date="2019" name="Int. J. Syst. Evol. Microbiol.">
        <title>The Global Catalogue of Microorganisms (GCM) 10K type strain sequencing project: providing services to taxonomists for standard genome sequencing and annotation.</title>
        <authorList>
            <consortium name="The Broad Institute Genomics Platform"/>
            <consortium name="The Broad Institute Genome Sequencing Center for Infectious Disease"/>
            <person name="Wu L."/>
            <person name="Ma J."/>
        </authorList>
    </citation>
    <scope>NUCLEOTIDE SEQUENCE [LARGE SCALE GENOMIC DNA]</scope>
    <source>
        <strain evidence="4">XZYJ18</strain>
    </source>
</reference>
<evidence type="ECO:0000259" key="2">
    <source>
        <dbReference type="Pfam" id="PF26563"/>
    </source>
</evidence>
<organism evidence="3 4">
    <name type="scientific">Actinomycetospora rhizophila</name>
    <dbReference type="NCBI Taxonomy" id="1416876"/>
    <lineage>
        <taxon>Bacteria</taxon>
        <taxon>Bacillati</taxon>
        <taxon>Actinomycetota</taxon>
        <taxon>Actinomycetes</taxon>
        <taxon>Pseudonocardiales</taxon>
        <taxon>Pseudonocardiaceae</taxon>
        <taxon>Actinomycetospora</taxon>
    </lineage>
</organism>
<name>A0ABV9ZGZ7_9PSEU</name>
<dbReference type="Gene3D" id="3.40.50.300">
    <property type="entry name" value="P-loop containing nucleotide triphosphate hydrolases"/>
    <property type="match status" value="1"/>
</dbReference>
<feature type="domain" description="CobQ/CobB/MinD/ParA nucleotide binding" evidence="1">
    <location>
        <begin position="129"/>
        <end position="166"/>
    </location>
</feature>
<keyword evidence="4" id="KW-1185">Reference proteome</keyword>
<dbReference type="InterPro" id="IPR050625">
    <property type="entry name" value="ParA/MinD_ATPase"/>
</dbReference>
<dbReference type="PANTHER" id="PTHR43384:SF11">
    <property type="entry name" value="SEPTUM SITE DETERMINING PROTEIN"/>
    <property type="match status" value="1"/>
</dbReference>
<dbReference type="EMBL" id="JBHSKG010000007">
    <property type="protein sequence ID" value="MFC5139560.1"/>
    <property type="molecule type" value="Genomic_DNA"/>
</dbReference>
<dbReference type="RefSeq" id="WP_378021743.1">
    <property type="nucleotide sequence ID" value="NZ_JBHSKG010000007.1"/>
</dbReference>
<comment type="caution">
    <text evidence="3">The sequence shown here is derived from an EMBL/GenBank/DDBJ whole genome shotgun (WGS) entry which is preliminary data.</text>
</comment>
<dbReference type="Pfam" id="PF26563">
    <property type="entry name" value="Rv3660c_N"/>
    <property type="match status" value="1"/>
</dbReference>
<protein>
    <submittedName>
        <fullName evidence="3">Septum site-determining protein Ssd</fullName>
    </submittedName>
</protein>
<dbReference type="InterPro" id="IPR027417">
    <property type="entry name" value="P-loop_NTPase"/>
</dbReference>